<evidence type="ECO:0000313" key="2">
    <source>
        <dbReference type="Proteomes" id="UP001302949"/>
    </source>
</evidence>
<name>A0ABU5QF06_9BACT</name>
<reference evidence="1 2" key="1">
    <citation type="submission" date="2023-12" db="EMBL/GenBank/DDBJ databases">
        <title>Novel species of the genus Arcicella isolated from rivers.</title>
        <authorList>
            <person name="Lu H."/>
        </authorList>
    </citation>
    <scope>NUCLEOTIDE SEQUENCE [LARGE SCALE GENOMIC DNA]</scope>
    <source>
        <strain evidence="1 2">KCTC 23307</strain>
    </source>
</reference>
<accession>A0ABU5QF06</accession>
<keyword evidence="2" id="KW-1185">Reference proteome</keyword>
<organism evidence="1 2">
    <name type="scientific">Arcicella rigui</name>
    <dbReference type="NCBI Taxonomy" id="797020"/>
    <lineage>
        <taxon>Bacteria</taxon>
        <taxon>Pseudomonadati</taxon>
        <taxon>Bacteroidota</taxon>
        <taxon>Cytophagia</taxon>
        <taxon>Cytophagales</taxon>
        <taxon>Flectobacillaceae</taxon>
        <taxon>Arcicella</taxon>
    </lineage>
</organism>
<dbReference type="Proteomes" id="UP001302949">
    <property type="component" value="Unassembled WGS sequence"/>
</dbReference>
<comment type="caution">
    <text evidence="1">The sequence shown here is derived from an EMBL/GenBank/DDBJ whole genome shotgun (WGS) entry which is preliminary data.</text>
</comment>
<evidence type="ECO:0000313" key="1">
    <source>
        <dbReference type="EMBL" id="MEA5141431.1"/>
    </source>
</evidence>
<protein>
    <submittedName>
        <fullName evidence="1">Uncharacterized protein</fullName>
    </submittedName>
</protein>
<dbReference type="RefSeq" id="WP_323298588.1">
    <property type="nucleotide sequence ID" value="NZ_JAYFUM010000027.1"/>
</dbReference>
<sequence>MKHWKNLGNNSYAFFDSEKEIGKFTFFNTLNSKAIATQNEQEFHFKRTGFWKSTVEISDKLGQKMAEIYPEKWYSNTYILVYKNKNYQLVIRNNPLAEWVILDNKKEILAYQLSTQNGKATVKITSASAEIEVLFDYILWYLFRPIALENTGEDLSFMLPLLVQ</sequence>
<proteinExistence type="predicted"/>
<gene>
    <name evidence="1" type="ORF">VB248_19910</name>
</gene>
<dbReference type="EMBL" id="JAYFUM010000027">
    <property type="protein sequence ID" value="MEA5141431.1"/>
    <property type="molecule type" value="Genomic_DNA"/>
</dbReference>